<proteinExistence type="predicted"/>
<accession>A0ABX1M4M5</accession>
<evidence type="ECO:0000313" key="1">
    <source>
        <dbReference type="EMBL" id="NMF60987.1"/>
    </source>
</evidence>
<dbReference type="InterPro" id="IPR018669">
    <property type="entry name" value="Toxin_HigB"/>
</dbReference>
<organism evidence="1 2">
    <name type="scientific">Pseudanabaena yagii GIHE-NHR1</name>
    <dbReference type="NCBI Taxonomy" id="2722753"/>
    <lineage>
        <taxon>Bacteria</taxon>
        <taxon>Bacillati</taxon>
        <taxon>Cyanobacteriota</taxon>
        <taxon>Cyanophyceae</taxon>
        <taxon>Pseudanabaenales</taxon>
        <taxon>Pseudanabaenaceae</taxon>
        <taxon>Pseudanabaena</taxon>
        <taxon>Pseudanabaena yagii</taxon>
    </lineage>
</organism>
<protein>
    <submittedName>
        <fullName evidence="1">Type II toxin-antitoxin system HigB family toxin</fullName>
    </submittedName>
</protein>
<dbReference type="EMBL" id="JAAVJL010000004">
    <property type="protein sequence ID" value="NMF60987.1"/>
    <property type="molecule type" value="Genomic_DNA"/>
</dbReference>
<sequence length="99" mass="11576">MRIYSKKTLDEFGKTHADVVTALNSWHQVAKSASWQSIQDVKKSYSSADAAGRFTIFNIKGNKYRLIVSIDYERQVIYIKYVLTHAEYDSGRWKNDPYY</sequence>
<dbReference type="Pfam" id="PF09907">
    <property type="entry name" value="HigB_toxin"/>
    <property type="match status" value="1"/>
</dbReference>
<name>A0ABX1M4M5_9CYAN</name>
<dbReference type="RefSeq" id="WP_169365923.1">
    <property type="nucleotide sequence ID" value="NZ_JAAVJL010000004.1"/>
</dbReference>
<dbReference type="Proteomes" id="UP000738376">
    <property type="component" value="Unassembled WGS sequence"/>
</dbReference>
<keyword evidence="2" id="KW-1185">Reference proteome</keyword>
<evidence type="ECO:0000313" key="2">
    <source>
        <dbReference type="Proteomes" id="UP000738376"/>
    </source>
</evidence>
<comment type="caution">
    <text evidence="1">The sequence shown here is derived from an EMBL/GenBank/DDBJ whole genome shotgun (WGS) entry which is preliminary data.</text>
</comment>
<gene>
    <name evidence="1" type="ORF">HC246_23895</name>
</gene>
<reference evidence="1 2" key="1">
    <citation type="submission" date="2020-03" db="EMBL/GenBank/DDBJ databases">
        <title>Draft Genome Sequence of 2-Methylisoborneol Producing Pseudanabaena yagii Strain GIHE-NHR1 Isolated from North Han River in South Korea.</title>
        <authorList>
            <person name="Jeong J."/>
        </authorList>
    </citation>
    <scope>NUCLEOTIDE SEQUENCE [LARGE SCALE GENOMIC DNA]</scope>
    <source>
        <strain evidence="1 2">GIHE-NHR1</strain>
    </source>
</reference>